<gene>
    <name evidence="1" type="ORF">IE81DRAFT_331566</name>
</gene>
<accession>A0A316VW61</accession>
<name>A0A316VW61_9BASI</name>
<proteinExistence type="predicted"/>
<dbReference type="InParanoid" id="A0A316VW61"/>
<organism evidence="1 2">
    <name type="scientific">Ceraceosorus guamensis</name>
    <dbReference type="NCBI Taxonomy" id="1522189"/>
    <lineage>
        <taxon>Eukaryota</taxon>
        <taxon>Fungi</taxon>
        <taxon>Dikarya</taxon>
        <taxon>Basidiomycota</taxon>
        <taxon>Ustilaginomycotina</taxon>
        <taxon>Exobasidiomycetes</taxon>
        <taxon>Ceraceosorales</taxon>
        <taxon>Ceraceosoraceae</taxon>
        <taxon>Ceraceosorus</taxon>
    </lineage>
</organism>
<evidence type="ECO:0000313" key="1">
    <source>
        <dbReference type="EMBL" id="PWN40541.1"/>
    </source>
</evidence>
<sequence>MGNTTAHIKYAGCVHRNEATPAMRNAEDEEDARSRCTCRGQWRRDGWSAYTLIDAFNATSTREWRRLDLEQDCERFLVAFITDLLQEQITLQFKSFFLQREFIAEVGNNRRSVEQM</sequence>
<evidence type="ECO:0000313" key="2">
    <source>
        <dbReference type="Proteomes" id="UP000245783"/>
    </source>
</evidence>
<dbReference type="RefSeq" id="XP_025367701.1">
    <property type="nucleotide sequence ID" value="XM_025515263.1"/>
</dbReference>
<dbReference type="EMBL" id="KZ819414">
    <property type="protein sequence ID" value="PWN40541.1"/>
    <property type="molecule type" value="Genomic_DNA"/>
</dbReference>
<dbReference type="GeneID" id="37037133"/>
<dbReference type="AlphaFoldDB" id="A0A316VW61"/>
<reference evidence="1 2" key="1">
    <citation type="journal article" date="2018" name="Mol. Biol. Evol.">
        <title>Broad Genomic Sampling Reveals a Smut Pathogenic Ancestry of the Fungal Clade Ustilaginomycotina.</title>
        <authorList>
            <person name="Kijpornyongpan T."/>
            <person name="Mondo S.J."/>
            <person name="Barry K."/>
            <person name="Sandor L."/>
            <person name="Lee J."/>
            <person name="Lipzen A."/>
            <person name="Pangilinan J."/>
            <person name="LaButti K."/>
            <person name="Hainaut M."/>
            <person name="Henrissat B."/>
            <person name="Grigoriev I.V."/>
            <person name="Spatafora J.W."/>
            <person name="Aime M.C."/>
        </authorList>
    </citation>
    <scope>NUCLEOTIDE SEQUENCE [LARGE SCALE GENOMIC DNA]</scope>
    <source>
        <strain evidence="1 2">MCA 4658</strain>
    </source>
</reference>
<dbReference type="Proteomes" id="UP000245783">
    <property type="component" value="Unassembled WGS sequence"/>
</dbReference>
<protein>
    <submittedName>
        <fullName evidence="1">Uncharacterized protein</fullName>
    </submittedName>
</protein>
<keyword evidence="2" id="KW-1185">Reference proteome</keyword>